<dbReference type="Gene3D" id="3.40.50.2000">
    <property type="entry name" value="Glycogen Phosphorylase B"/>
    <property type="match status" value="2"/>
</dbReference>
<accession>A0A916W5Z8</accession>
<comment type="caution">
    <text evidence="3">The sequence shown here is derived from an EMBL/GenBank/DDBJ whole genome shotgun (WGS) entry which is preliminary data.</text>
</comment>
<keyword evidence="1" id="KW-0808">Transferase</keyword>
<dbReference type="PANTHER" id="PTHR46401">
    <property type="entry name" value="GLYCOSYLTRANSFERASE WBBK-RELATED"/>
    <property type="match status" value="1"/>
</dbReference>
<reference evidence="3" key="2">
    <citation type="submission" date="2020-09" db="EMBL/GenBank/DDBJ databases">
        <authorList>
            <person name="Sun Q."/>
            <person name="Zhou Y."/>
        </authorList>
    </citation>
    <scope>NUCLEOTIDE SEQUENCE</scope>
    <source>
        <strain evidence="3">CGMCC 1.15320</strain>
    </source>
</reference>
<keyword evidence="4" id="KW-1185">Reference proteome</keyword>
<dbReference type="InterPro" id="IPR001296">
    <property type="entry name" value="Glyco_trans_1"/>
</dbReference>
<gene>
    <name evidence="3" type="ORF">GCM10011385_24100</name>
</gene>
<organism evidence="3 4">
    <name type="scientific">Nitratireductor aestuarii</name>
    <dbReference type="NCBI Taxonomy" id="1735103"/>
    <lineage>
        <taxon>Bacteria</taxon>
        <taxon>Pseudomonadati</taxon>
        <taxon>Pseudomonadota</taxon>
        <taxon>Alphaproteobacteria</taxon>
        <taxon>Hyphomicrobiales</taxon>
        <taxon>Phyllobacteriaceae</taxon>
        <taxon>Nitratireductor</taxon>
    </lineage>
</organism>
<evidence type="ECO:0000313" key="4">
    <source>
        <dbReference type="Proteomes" id="UP000636264"/>
    </source>
</evidence>
<evidence type="ECO:0000256" key="1">
    <source>
        <dbReference type="ARBA" id="ARBA00022679"/>
    </source>
</evidence>
<protein>
    <recommendedName>
        <fullName evidence="2">Glycosyl transferase family 1 domain-containing protein</fullName>
    </recommendedName>
</protein>
<evidence type="ECO:0000259" key="2">
    <source>
        <dbReference type="Pfam" id="PF00534"/>
    </source>
</evidence>
<dbReference type="CDD" id="cd03801">
    <property type="entry name" value="GT4_PimA-like"/>
    <property type="match status" value="1"/>
</dbReference>
<dbReference type="RefSeq" id="WP_188721324.1">
    <property type="nucleotide sequence ID" value="NZ_BMIF01000007.1"/>
</dbReference>
<dbReference type="Pfam" id="PF00534">
    <property type="entry name" value="Glycos_transf_1"/>
    <property type="match status" value="1"/>
</dbReference>
<proteinExistence type="predicted"/>
<dbReference type="Proteomes" id="UP000636264">
    <property type="component" value="Unassembled WGS sequence"/>
</dbReference>
<dbReference type="PANTHER" id="PTHR46401:SF2">
    <property type="entry name" value="GLYCOSYLTRANSFERASE WBBK-RELATED"/>
    <property type="match status" value="1"/>
</dbReference>
<sequence length="350" mass="38827">MKVLYAYRYGIIGGVSTQLLLRRAALKAAGIRCELFFSQDNGLGHVLTDRDGIHFGKERSFGHLVRQGAYDAVIVIDSPELLHSARGPFYRRNPVLLDVHTTVATGLAYLSEISPSRLAAVMVPTRYSKNLVTSRLPSSTSLAVIPNILDTELFTPAASPLAQGERQFIWVGKLDLHKNWRLAVTYIAMLRKILGRPVRLYMVGGYAAQPAQSEAFFKLIHKHGVSDCVTWIDRIENAELADLYRQCAASGGAMLVTSRDESFGMAAAEAVLCGCPLITNDLPVFREVFPESRMIQRVDIWQPEQVARAAEVLAQPPSTEEVDALRQELSRRYGPHAFVEAFKKLMGTLQ</sequence>
<evidence type="ECO:0000313" key="3">
    <source>
        <dbReference type="EMBL" id="GGA69486.1"/>
    </source>
</evidence>
<dbReference type="EMBL" id="BMIF01000007">
    <property type="protein sequence ID" value="GGA69486.1"/>
    <property type="molecule type" value="Genomic_DNA"/>
</dbReference>
<dbReference type="SUPFAM" id="SSF53756">
    <property type="entry name" value="UDP-Glycosyltransferase/glycogen phosphorylase"/>
    <property type="match status" value="1"/>
</dbReference>
<dbReference type="AlphaFoldDB" id="A0A916W5Z8"/>
<feature type="domain" description="Glycosyl transferase family 1" evidence="2">
    <location>
        <begin position="158"/>
        <end position="289"/>
    </location>
</feature>
<reference evidence="3" key="1">
    <citation type="journal article" date="2014" name="Int. J. Syst. Evol. Microbiol.">
        <title>Complete genome sequence of Corynebacterium casei LMG S-19264T (=DSM 44701T), isolated from a smear-ripened cheese.</title>
        <authorList>
            <consortium name="US DOE Joint Genome Institute (JGI-PGF)"/>
            <person name="Walter F."/>
            <person name="Albersmeier A."/>
            <person name="Kalinowski J."/>
            <person name="Ruckert C."/>
        </authorList>
    </citation>
    <scope>NUCLEOTIDE SEQUENCE</scope>
    <source>
        <strain evidence="3">CGMCC 1.15320</strain>
    </source>
</reference>
<name>A0A916W5Z8_9HYPH</name>
<dbReference type="GO" id="GO:0016757">
    <property type="term" value="F:glycosyltransferase activity"/>
    <property type="evidence" value="ECO:0007669"/>
    <property type="project" value="InterPro"/>
</dbReference>